<feature type="compositionally biased region" description="Basic and acidic residues" evidence="1">
    <location>
        <begin position="61"/>
        <end position="78"/>
    </location>
</feature>
<feature type="compositionally biased region" description="Polar residues" evidence="1">
    <location>
        <begin position="20"/>
        <end position="32"/>
    </location>
</feature>
<organism evidence="2 3">
    <name type="scientific">Actinoallomurus vinaceus</name>
    <dbReference type="NCBI Taxonomy" id="1080074"/>
    <lineage>
        <taxon>Bacteria</taxon>
        <taxon>Bacillati</taxon>
        <taxon>Actinomycetota</taxon>
        <taxon>Actinomycetes</taxon>
        <taxon>Streptosporangiales</taxon>
        <taxon>Thermomonosporaceae</taxon>
        <taxon>Actinoallomurus</taxon>
    </lineage>
</organism>
<protein>
    <submittedName>
        <fullName evidence="2">Uncharacterized protein</fullName>
    </submittedName>
</protein>
<gene>
    <name evidence="2" type="ORF">GCM10023196_079490</name>
</gene>
<evidence type="ECO:0000313" key="2">
    <source>
        <dbReference type="EMBL" id="GAA4635149.1"/>
    </source>
</evidence>
<reference evidence="3" key="1">
    <citation type="journal article" date="2019" name="Int. J. Syst. Evol. Microbiol.">
        <title>The Global Catalogue of Microorganisms (GCM) 10K type strain sequencing project: providing services to taxonomists for standard genome sequencing and annotation.</title>
        <authorList>
            <consortium name="The Broad Institute Genomics Platform"/>
            <consortium name="The Broad Institute Genome Sequencing Center for Infectious Disease"/>
            <person name="Wu L."/>
            <person name="Ma J."/>
        </authorList>
    </citation>
    <scope>NUCLEOTIDE SEQUENCE [LARGE SCALE GENOMIC DNA]</scope>
    <source>
        <strain evidence="3">JCM 17939</strain>
    </source>
</reference>
<accession>A0ABP8UN25</accession>
<feature type="region of interest" description="Disordered" evidence="1">
    <location>
        <begin position="1"/>
        <end position="78"/>
    </location>
</feature>
<feature type="compositionally biased region" description="Low complexity" evidence="1">
    <location>
        <begin position="37"/>
        <end position="51"/>
    </location>
</feature>
<sequence>MWLVRSPARRSAHPRDTACHTASPSARESAPNQPIPAALGMAANAGANDDLGQSWTGLDIAEPREAGQESDLDGRGDA</sequence>
<comment type="caution">
    <text evidence="2">The sequence shown here is derived from an EMBL/GenBank/DDBJ whole genome shotgun (WGS) entry which is preliminary data.</text>
</comment>
<keyword evidence="3" id="KW-1185">Reference proteome</keyword>
<evidence type="ECO:0000313" key="3">
    <source>
        <dbReference type="Proteomes" id="UP001501442"/>
    </source>
</evidence>
<name>A0ABP8UN25_9ACTN</name>
<evidence type="ECO:0000256" key="1">
    <source>
        <dbReference type="SAM" id="MobiDB-lite"/>
    </source>
</evidence>
<dbReference type="EMBL" id="BAABHK010000015">
    <property type="protein sequence ID" value="GAA4635149.1"/>
    <property type="molecule type" value="Genomic_DNA"/>
</dbReference>
<proteinExistence type="predicted"/>
<dbReference type="Proteomes" id="UP001501442">
    <property type="component" value="Unassembled WGS sequence"/>
</dbReference>